<feature type="domain" description="bAvd-like" evidence="1">
    <location>
        <begin position="13"/>
        <end position="110"/>
    </location>
</feature>
<dbReference type="InterPro" id="IPR055360">
    <property type="entry name" value="bAvd"/>
</dbReference>
<evidence type="ECO:0000259" key="1">
    <source>
        <dbReference type="Pfam" id="PF22296"/>
    </source>
</evidence>
<dbReference type="EMBL" id="RXYK01000002">
    <property type="protein sequence ID" value="RTY39572.1"/>
    <property type="molecule type" value="Genomic_DNA"/>
</dbReference>
<dbReference type="Pfam" id="PF22296">
    <property type="entry name" value="bAvd"/>
    <property type="match status" value="1"/>
</dbReference>
<evidence type="ECO:0000313" key="3">
    <source>
        <dbReference type="Proteomes" id="UP000279908"/>
    </source>
</evidence>
<organism evidence="2 3">
    <name type="scientific">Chlorobium phaeovibrioides</name>
    <dbReference type="NCBI Taxonomy" id="1094"/>
    <lineage>
        <taxon>Bacteria</taxon>
        <taxon>Pseudomonadati</taxon>
        <taxon>Chlorobiota</taxon>
        <taxon>Chlorobiia</taxon>
        <taxon>Chlorobiales</taxon>
        <taxon>Chlorobiaceae</taxon>
        <taxon>Chlorobium/Pelodictyon group</taxon>
        <taxon>Chlorobium</taxon>
    </lineage>
</organism>
<dbReference type="CDD" id="cd16376">
    <property type="entry name" value="Avd_like"/>
    <property type="match status" value="1"/>
</dbReference>
<sequence length="113" mass="13335">MALYYDLPVFRDVYQLILLLFAYTREFPREYRYTLGQDIKRDSIVLVRSIYRANKAKSKAEYLEVFLDDFEVLKLEVRLCVDMKILSLKKQAEVAGLMESIGKQVTGWRNASR</sequence>
<accession>A0A3S0NBM4</accession>
<dbReference type="SUPFAM" id="SSF158446">
    <property type="entry name" value="IVS-encoded protein-like"/>
    <property type="match status" value="1"/>
</dbReference>
<protein>
    <submittedName>
        <fullName evidence="2">Four helix bundle protein</fullName>
    </submittedName>
</protein>
<dbReference type="InterPro" id="IPR036583">
    <property type="entry name" value="23S_rRNA_IVS_sf"/>
</dbReference>
<dbReference type="Gene3D" id="1.20.1440.60">
    <property type="entry name" value="23S rRNA-intervening sequence"/>
    <property type="match status" value="1"/>
</dbReference>
<dbReference type="AlphaFoldDB" id="A0A3S0NBM4"/>
<gene>
    <name evidence="2" type="ORF">EKD02_02550</name>
</gene>
<name>A0A3S0NBM4_CHLPH</name>
<dbReference type="RefSeq" id="WP_126383662.1">
    <property type="nucleotide sequence ID" value="NZ_RXYK01000002.1"/>
</dbReference>
<reference evidence="2 3" key="1">
    <citation type="submission" date="2018-12" db="EMBL/GenBank/DDBJ databases">
        <authorList>
            <person name="Lunina O.N."/>
            <person name="Grouzdev D.S."/>
            <person name="Gorlenko V.M."/>
            <person name="Savvichev A.S."/>
        </authorList>
    </citation>
    <scope>NUCLEOTIDE SEQUENCE [LARGE SCALE GENOMIC DNA]</scope>
    <source>
        <strain evidence="2 3">BrKhr-17</strain>
    </source>
</reference>
<dbReference type="Proteomes" id="UP000279908">
    <property type="component" value="Unassembled WGS sequence"/>
</dbReference>
<proteinExistence type="predicted"/>
<comment type="caution">
    <text evidence="2">The sequence shown here is derived from an EMBL/GenBank/DDBJ whole genome shotgun (WGS) entry which is preliminary data.</text>
</comment>
<evidence type="ECO:0000313" key="2">
    <source>
        <dbReference type="EMBL" id="RTY39572.1"/>
    </source>
</evidence>